<comment type="caution">
    <text evidence="2">The sequence shown here is derived from an EMBL/GenBank/DDBJ whole genome shotgun (WGS) entry which is preliminary data.</text>
</comment>
<dbReference type="GO" id="GO:0032259">
    <property type="term" value="P:methylation"/>
    <property type="evidence" value="ECO:0007669"/>
    <property type="project" value="UniProtKB-KW"/>
</dbReference>
<dbReference type="EMBL" id="SLZW01000012">
    <property type="protein sequence ID" value="TCS60112.1"/>
    <property type="molecule type" value="Genomic_DNA"/>
</dbReference>
<dbReference type="InterPro" id="IPR006342">
    <property type="entry name" value="FkbM_mtfrase"/>
</dbReference>
<dbReference type="RefSeq" id="WP_165886409.1">
    <property type="nucleotide sequence ID" value="NZ_CP119676.1"/>
</dbReference>
<name>A0A4R3J4G4_9PROT</name>
<proteinExistence type="predicted"/>
<dbReference type="Pfam" id="PF05050">
    <property type="entry name" value="Methyltransf_21"/>
    <property type="match status" value="1"/>
</dbReference>
<dbReference type="Gene3D" id="3.40.50.150">
    <property type="entry name" value="Vaccinia Virus protein VP39"/>
    <property type="match status" value="1"/>
</dbReference>
<dbReference type="PANTHER" id="PTHR34203">
    <property type="entry name" value="METHYLTRANSFERASE, FKBM FAMILY PROTEIN"/>
    <property type="match status" value="1"/>
</dbReference>
<accession>A0A4R3J4G4</accession>
<evidence type="ECO:0000313" key="3">
    <source>
        <dbReference type="Proteomes" id="UP000295304"/>
    </source>
</evidence>
<evidence type="ECO:0000259" key="1">
    <source>
        <dbReference type="Pfam" id="PF05050"/>
    </source>
</evidence>
<gene>
    <name evidence="2" type="ORF">EDD55_1124</name>
</gene>
<keyword evidence="2" id="KW-0489">Methyltransferase</keyword>
<dbReference type="SUPFAM" id="SSF53335">
    <property type="entry name" value="S-adenosyl-L-methionine-dependent methyltransferases"/>
    <property type="match status" value="1"/>
</dbReference>
<evidence type="ECO:0000313" key="2">
    <source>
        <dbReference type="EMBL" id="TCS60112.1"/>
    </source>
</evidence>
<dbReference type="NCBIfam" id="TIGR01444">
    <property type="entry name" value="fkbM_fam"/>
    <property type="match status" value="1"/>
</dbReference>
<dbReference type="InterPro" id="IPR052514">
    <property type="entry name" value="SAM-dependent_MTase"/>
</dbReference>
<protein>
    <submittedName>
        <fullName evidence="2">FkbM family methyltransferase</fullName>
    </submittedName>
</protein>
<sequence>MNMPTDPTQAPPWEPTSTLEEKLKNFLIPPTLYYRHRAQRELRKGESELALIPHLANRDQVSIDVGANKGVFTYWLERYSVHVYAYEPNPKIFKILKAATRLSTNVTVSPIALSDRSENTVLRVPRGAKGYSNQGASLNFEKVGDSYGEACVATRRLDDENIENIGFIKIDVEGHEFAVLDGAIRTIERERPVMLIEIEEAHNKIPIHDAVARVAALDYHALFLWHGILTDFTRFDPKIHHDRATNPNDYVFNFIFLPRDTPRHGAYENSRA</sequence>
<feature type="domain" description="Methyltransferase FkbM" evidence="1">
    <location>
        <begin position="64"/>
        <end position="205"/>
    </location>
</feature>
<keyword evidence="2" id="KW-0808">Transferase</keyword>
<reference evidence="2 3" key="1">
    <citation type="submission" date="2019-03" db="EMBL/GenBank/DDBJ databases">
        <title>Genomic Encyclopedia of Type Strains, Phase IV (KMG-IV): sequencing the most valuable type-strain genomes for metagenomic binning, comparative biology and taxonomic classification.</title>
        <authorList>
            <person name="Goeker M."/>
        </authorList>
    </citation>
    <scope>NUCLEOTIDE SEQUENCE [LARGE SCALE GENOMIC DNA]</scope>
    <source>
        <strain evidence="2 3">DSM 101688</strain>
    </source>
</reference>
<dbReference type="InterPro" id="IPR029063">
    <property type="entry name" value="SAM-dependent_MTases_sf"/>
</dbReference>
<dbReference type="PANTHER" id="PTHR34203:SF15">
    <property type="entry name" value="SLL1173 PROTEIN"/>
    <property type="match status" value="1"/>
</dbReference>
<dbReference type="AlphaFoldDB" id="A0A4R3J4G4"/>
<dbReference type="GO" id="GO:0008168">
    <property type="term" value="F:methyltransferase activity"/>
    <property type="evidence" value="ECO:0007669"/>
    <property type="project" value="UniProtKB-KW"/>
</dbReference>
<keyword evidence="3" id="KW-1185">Reference proteome</keyword>
<organism evidence="2 3">
    <name type="scientific">Varunaivibrio sulfuroxidans</name>
    <dbReference type="NCBI Taxonomy" id="1773489"/>
    <lineage>
        <taxon>Bacteria</taxon>
        <taxon>Pseudomonadati</taxon>
        <taxon>Pseudomonadota</taxon>
        <taxon>Alphaproteobacteria</taxon>
        <taxon>Rhodospirillales</taxon>
        <taxon>Magnetovibrionaceae</taxon>
        <taxon>Varunaivibrio</taxon>
    </lineage>
</organism>
<dbReference type="Proteomes" id="UP000295304">
    <property type="component" value="Unassembled WGS sequence"/>
</dbReference>